<evidence type="ECO:0000256" key="1">
    <source>
        <dbReference type="SAM" id="MobiDB-lite"/>
    </source>
</evidence>
<gene>
    <name evidence="2" type="ORF">EYF80_043770</name>
</gene>
<protein>
    <submittedName>
        <fullName evidence="2">Uncharacterized protein</fullName>
    </submittedName>
</protein>
<name>A0A4Z2FXQ6_9TELE</name>
<proteinExistence type="predicted"/>
<reference evidence="2 3" key="1">
    <citation type="submission" date="2019-03" db="EMBL/GenBank/DDBJ databases">
        <title>First draft genome of Liparis tanakae, snailfish: a comprehensive survey of snailfish specific genes.</title>
        <authorList>
            <person name="Kim W."/>
            <person name="Song I."/>
            <person name="Jeong J.-H."/>
            <person name="Kim D."/>
            <person name="Kim S."/>
            <person name="Ryu S."/>
            <person name="Song J.Y."/>
            <person name="Lee S.K."/>
        </authorList>
    </citation>
    <scope>NUCLEOTIDE SEQUENCE [LARGE SCALE GENOMIC DNA]</scope>
    <source>
        <tissue evidence="2">Muscle</tissue>
    </source>
</reference>
<comment type="caution">
    <text evidence="2">The sequence shown here is derived from an EMBL/GenBank/DDBJ whole genome shotgun (WGS) entry which is preliminary data.</text>
</comment>
<dbReference type="AlphaFoldDB" id="A0A4Z2FXQ6"/>
<evidence type="ECO:0000313" key="3">
    <source>
        <dbReference type="Proteomes" id="UP000314294"/>
    </source>
</evidence>
<accession>A0A4Z2FXQ6</accession>
<keyword evidence="3" id="KW-1185">Reference proteome</keyword>
<dbReference type="EMBL" id="SRLO01000812">
    <property type="protein sequence ID" value="TNN46037.1"/>
    <property type="molecule type" value="Genomic_DNA"/>
</dbReference>
<feature type="region of interest" description="Disordered" evidence="1">
    <location>
        <begin position="1"/>
        <end position="80"/>
    </location>
</feature>
<dbReference type="Proteomes" id="UP000314294">
    <property type="component" value="Unassembled WGS sequence"/>
</dbReference>
<sequence>MSRGPSRVQAHRITSADMKSFSGATVGAKPWQKDPGDTDDRDHTTVYIKGSRRTPDYRMVTAGGESTAGRDGTHGELVGTRDFDELWHGLSKPEKKM</sequence>
<evidence type="ECO:0000313" key="2">
    <source>
        <dbReference type="EMBL" id="TNN46037.1"/>
    </source>
</evidence>
<organism evidence="2 3">
    <name type="scientific">Liparis tanakae</name>
    <name type="common">Tanaka's snailfish</name>
    <dbReference type="NCBI Taxonomy" id="230148"/>
    <lineage>
        <taxon>Eukaryota</taxon>
        <taxon>Metazoa</taxon>
        <taxon>Chordata</taxon>
        <taxon>Craniata</taxon>
        <taxon>Vertebrata</taxon>
        <taxon>Euteleostomi</taxon>
        <taxon>Actinopterygii</taxon>
        <taxon>Neopterygii</taxon>
        <taxon>Teleostei</taxon>
        <taxon>Neoteleostei</taxon>
        <taxon>Acanthomorphata</taxon>
        <taxon>Eupercaria</taxon>
        <taxon>Perciformes</taxon>
        <taxon>Cottioidei</taxon>
        <taxon>Cottales</taxon>
        <taxon>Liparidae</taxon>
        <taxon>Liparis</taxon>
    </lineage>
</organism>
<feature type="compositionally biased region" description="Basic and acidic residues" evidence="1">
    <location>
        <begin position="71"/>
        <end position="80"/>
    </location>
</feature>
<feature type="compositionally biased region" description="Basic and acidic residues" evidence="1">
    <location>
        <begin position="31"/>
        <end position="44"/>
    </location>
</feature>